<dbReference type="Pfam" id="PF10193">
    <property type="entry name" value="Telomere_reg-2"/>
    <property type="match status" value="1"/>
</dbReference>
<organism evidence="4 5">
    <name type="scientific">Penicillium angulare</name>
    <dbReference type="NCBI Taxonomy" id="116970"/>
    <lineage>
        <taxon>Eukaryota</taxon>
        <taxon>Fungi</taxon>
        <taxon>Dikarya</taxon>
        <taxon>Ascomycota</taxon>
        <taxon>Pezizomycotina</taxon>
        <taxon>Eurotiomycetes</taxon>
        <taxon>Eurotiomycetidae</taxon>
        <taxon>Eurotiales</taxon>
        <taxon>Aspergillaceae</taxon>
        <taxon>Penicillium</taxon>
    </lineage>
</organism>
<dbReference type="GO" id="GO:0051879">
    <property type="term" value="F:Hsp90 protein binding"/>
    <property type="evidence" value="ECO:0007669"/>
    <property type="project" value="TreeGrafter"/>
</dbReference>
<sequence length="1003" mass="110402">MDGLLTAIKTVKQDSGHSLTAVESNGPRHTFTPPTLELDQDLTADQVIDVLKSQPSREEIYTVLALLDPYNKSRTLSLDIRLPGPVSAQILQLLVSSVIPNHWASLVGDGKTTSSAKARAALLRCLSSVAGIGSLVARLRSLIASVQASSQQTQGSNNQSAISDLLSVFANLLEPTDFLYRTYGDILALNDKSARQRVAWNEVVSLIASGKIVSTAAEALAVASDIPSSPTYWLADGRQYAKWLGTNISHMISKLDVNEQSGWPHIASLTERALSLGYSSSIIPEIYANIFHDQTFRQRLALLLDNLRLSAQVNILQLIILDLPVRYSSIRKCDFPSDPQTHSEIVSGTAAVLCSIIGDRSHFKDEITNWLTKGRFATTFPVGIDRALIATYNNEDDALKSLLIRSLENFADKFAINHNSDREHDANAQVILVVAARLHRLDPSQIKEVGHSGAFLTAISNRLASSSDRARIMGMIVGTGISELMEEPGKSLKFDLEAMNSAETQWYLSLVRVQDDVGSFETMKCLLNPVDLNSAQVRETQKPKSSSRPQRIVEVVSEDEEDEEDESEDEDLIPYEKPDEDVDDDDEDPTLVQRNKPTAPVYVRDLIAYLRDNENVERYHLAITTAPSLIRRKIGFGTELAEQIEELALTIVGLQNDNNHPQFHECRLQSMIALIVSQPLKMGRWFTAIFFDGDLSQVQRSAVLTALGLSAREVAGNGEEDSKALNLPTLQDTSFPSKRLSPALDAMFQQDSKENRNSPIATLTNEMSKTSLQPLAANAADTITGPNALKVRTFSSRMEVEKKRQQRDAQRRKNVTKDLYKVLAEGFFFPLTSRFTIVMLQYSSSSISSYNPFTIPHILTLFLQTLSLILSTSGPHSTFLPGLTHETLSLLLSLHTSPISTDPTVTAALLTLLLAAIDLNIASGSNGEERLVTEYASKVIELREWASQVFDNTPAGSNIASPTAPVDTQEQVRTLAAGIVVRVGEITERYQGRLMGINSGFQY</sequence>
<dbReference type="EMBL" id="JAPQKH010000006">
    <property type="protein sequence ID" value="KAJ5093516.1"/>
    <property type="molecule type" value="Genomic_DNA"/>
</dbReference>
<dbReference type="OrthoDB" id="10258062at2759"/>
<comment type="caution">
    <text evidence="4">The sequence shown here is derived from an EMBL/GenBank/DDBJ whole genome shotgun (WGS) entry which is preliminary data.</text>
</comment>
<dbReference type="InterPro" id="IPR019337">
    <property type="entry name" value="Telomere_length_regulation_dom"/>
</dbReference>
<dbReference type="AlphaFoldDB" id="A0A9W9F4N4"/>
<name>A0A9W9F4N4_9EURO</name>
<keyword evidence="5" id="KW-1185">Reference proteome</keyword>
<feature type="compositionally biased region" description="Acidic residues" evidence="2">
    <location>
        <begin position="556"/>
        <end position="589"/>
    </location>
</feature>
<feature type="domain" description="Telomere length regulation protein conserved" evidence="3">
    <location>
        <begin position="600"/>
        <end position="711"/>
    </location>
</feature>
<protein>
    <recommendedName>
        <fullName evidence="3">Telomere length regulation protein conserved domain-containing protein</fullName>
    </recommendedName>
</protein>
<evidence type="ECO:0000313" key="5">
    <source>
        <dbReference type="Proteomes" id="UP001149165"/>
    </source>
</evidence>
<dbReference type="GO" id="GO:0042162">
    <property type="term" value="F:telomeric DNA binding"/>
    <property type="evidence" value="ECO:0007669"/>
    <property type="project" value="TreeGrafter"/>
</dbReference>
<proteinExistence type="inferred from homology"/>
<dbReference type="GO" id="GO:0051083">
    <property type="term" value="P:'de novo' cotranslational protein folding"/>
    <property type="evidence" value="ECO:0007669"/>
    <property type="project" value="TreeGrafter"/>
</dbReference>
<dbReference type="PANTHER" id="PTHR15830">
    <property type="entry name" value="TELOMERE LENGTH REGULATION PROTEIN TEL2 FAMILY MEMBER"/>
    <property type="match status" value="1"/>
</dbReference>
<evidence type="ECO:0000256" key="2">
    <source>
        <dbReference type="SAM" id="MobiDB-lite"/>
    </source>
</evidence>
<feature type="compositionally biased region" description="Polar residues" evidence="2">
    <location>
        <begin position="537"/>
        <end position="549"/>
    </location>
</feature>
<dbReference type="PANTHER" id="PTHR15830:SF10">
    <property type="entry name" value="TELOMERE LENGTH REGULATION PROTEIN TEL2 HOMOLOG"/>
    <property type="match status" value="1"/>
</dbReference>
<evidence type="ECO:0000256" key="1">
    <source>
        <dbReference type="ARBA" id="ARBA00006133"/>
    </source>
</evidence>
<evidence type="ECO:0000259" key="3">
    <source>
        <dbReference type="Pfam" id="PF10193"/>
    </source>
</evidence>
<feature type="region of interest" description="Disordered" evidence="2">
    <location>
        <begin position="537"/>
        <end position="593"/>
    </location>
</feature>
<dbReference type="GO" id="GO:0005829">
    <property type="term" value="C:cytosol"/>
    <property type="evidence" value="ECO:0007669"/>
    <property type="project" value="TreeGrafter"/>
</dbReference>
<dbReference type="Gene3D" id="1.25.40.720">
    <property type="entry name" value="Telomere length regulation protein 2, C-terminal domain"/>
    <property type="match status" value="2"/>
</dbReference>
<dbReference type="Proteomes" id="UP001149165">
    <property type="component" value="Unassembled WGS sequence"/>
</dbReference>
<reference evidence="4" key="2">
    <citation type="journal article" date="2023" name="IMA Fungus">
        <title>Comparative genomic study of the Penicillium genus elucidates a diverse pangenome and 15 lateral gene transfer events.</title>
        <authorList>
            <person name="Petersen C."/>
            <person name="Sorensen T."/>
            <person name="Nielsen M.R."/>
            <person name="Sondergaard T.E."/>
            <person name="Sorensen J.L."/>
            <person name="Fitzpatrick D.A."/>
            <person name="Frisvad J.C."/>
            <person name="Nielsen K.L."/>
        </authorList>
    </citation>
    <scope>NUCLEOTIDE SEQUENCE</scope>
    <source>
        <strain evidence="4">IBT 30069</strain>
    </source>
</reference>
<dbReference type="FunFam" id="1.25.40.720:FF:000004">
    <property type="entry name" value="WGS project CABT00000000 data, contig 2.6"/>
    <property type="match status" value="1"/>
</dbReference>
<gene>
    <name evidence="4" type="ORF">N7456_009377</name>
</gene>
<evidence type="ECO:0000313" key="4">
    <source>
        <dbReference type="EMBL" id="KAJ5093516.1"/>
    </source>
</evidence>
<reference evidence="4" key="1">
    <citation type="submission" date="2022-11" db="EMBL/GenBank/DDBJ databases">
        <authorList>
            <person name="Petersen C."/>
        </authorList>
    </citation>
    <scope>NUCLEOTIDE SEQUENCE</scope>
    <source>
        <strain evidence="4">IBT 30069</strain>
    </source>
</reference>
<dbReference type="InterPro" id="IPR038528">
    <property type="entry name" value="TEL2_C_sf"/>
</dbReference>
<comment type="similarity">
    <text evidence="1">Belongs to the TEL2 family.</text>
</comment>
<dbReference type="InterPro" id="IPR051970">
    <property type="entry name" value="TEL2_Regulation"/>
</dbReference>
<accession>A0A9W9F4N4</accession>